<keyword evidence="9" id="KW-1185">Reference proteome</keyword>
<evidence type="ECO:0000256" key="4">
    <source>
        <dbReference type="ARBA" id="ARBA00022989"/>
    </source>
</evidence>
<gene>
    <name evidence="8" type="ORF">SAMN05216257_10419</name>
</gene>
<feature type="domain" description="EamA" evidence="7">
    <location>
        <begin position="4"/>
        <end position="137"/>
    </location>
</feature>
<dbReference type="Proteomes" id="UP000199328">
    <property type="component" value="Unassembled WGS sequence"/>
</dbReference>
<feature type="transmembrane region" description="Helical" evidence="6">
    <location>
        <begin position="177"/>
        <end position="198"/>
    </location>
</feature>
<dbReference type="Pfam" id="PF00892">
    <property type="entry name" value="EamA"/>
    <property type="match status" value="2"/>
</dbReference>
<feature type="domain" description="EamA" evidence="7">
    <location>
        <begin position="149"/>
        <end position="282"/>
    </location>
</feature>
<feature type="transmembrane region" description="Helical" evidence="6">
    <location>
        <begin position="92"/>
        <end position="114"/>
    </location>
</feature>
<feature type="transmembrane region" description="Helical" evidence="6">
    <location>
        <begin position="242"/>
        <end position="260"/>
    </location>
</feature>
<dbReference type="RefSeq" id="WP_092500256.1">
    <property type="nucleotide sequence ID" value="NZ_FNFV01000004.1"/>
</dbReference>
<feature type="transmembrane region" description="Helical" evidence="6">
    <location>
        <begin position="121"/>
        <end position="142"/>
    </location>
</feature>
<dbReference type="InterPro" id="IPR037185">
    <property type="entry name" value="EmrE-like"/>
</dbReference>
<evidence type="ECO:0000313" key="9">
    <source>
        <dbReference type="Proteomes" id="UP000199328"/>
    </source>
</evidence>
<evidence type="ECO:0000256" key="5">
    <source>
        <dbReference type="ARBA" id="ARBA00023136"/>
    </source>
</evidence>
<dbReference type="GO" id="GO:0016020">
    <property type="term" value="C:membrane"/>
    <property type="evidence" value="ECO:0007669"/>
    <property type="project" value="UniProtKB-SubCell"/>
</dbReference>
<comment type="similarity">
    <text evidence="2">Belongs to the EamA transporter family.</text>
</comment>
<evidence type="ECO:0000256" key="6">
    <source>
        <dbReference type="SAM" id="Phobius"/>
    </source>
</evidence>
<protein>
    <submittedName>
        <fullName evidence="8">EamA-like transporter family protein</fullName>
    </submittedName>
</protein>
<dbReference type="PANTHER" id="PTHR32322">
    <property type="entry name" value="INNER MEMBRANE TRANSPORTER"/>
    <property type="match status" value="1"/>
</dbReference>
<feature type="transmembrane region" description="Helical" evidence="6">
    <location>
        <begin position="33"/>
        <end position="53"/>
    </location>
</feature>
<dbReference type="InterPro" id="IPR050638">
    <property type="entry name" value="AA-Vitamin_Transporters"/>
</dbReference>
<feature type="transmembrane region" description="Helical" evidence="6">
    <location>
        <begin position="266"/>
        <end position="284"/>
    </location>
</feature>
<accession>A0A1G9DU33</accession>
<evidence type="ECO:0000256" key="1">
    <source>
        <dbReference type="ARBA" id="ARBA00004141"/>
    </source>
</evidence>
<dbReference type="SUPFAM" id="SSF103481">
    <property type="entry name" value="Multidrug resistance efflux transporter EmrE"/>
    <property type="match status" value="2"/>
</dbReference>
<feature type="transmembrane region" description="Helical" evidence="6">
    <location>
        <begin position="210"/>
        <end position="230"/>
    </location>
</feature>
<comment type="subcellular location">
    <subcellularLocation>
        <location evidence="1">Membrane</location>
        <topology evidence="1">Multi-pass membrane protein</topology>
    </subcellularLocation>
</comment>
<evidence type="ECO:0000259" key="7">
    <source>
        <dbReference type="Pfam" id="PF00892"/>
    </source>
</evidence>
<dbReference type="AlphaFoldDB" id="A0A1G9DU33"/>
<sequence length="290" mass="30355">MDMRAIAMGVAFAIMWASAFTSARMIVADAPPLTALSLRFLISGFIAVGLALASGQNWRLTRPQWIATIVFGLCQNGLYLGLNFVAMQWVEASLAAIIASSMPLMVAFASWAALGERLPPLGIAGLAAGFAGVALIMGTRLTGGGADAFGVTLCVIAAVALTVATLAVRGATSGGNFLMIVGLQMLIGSASLAVFAIPLEEWSVNWTWRLAAAFTYTTLVPGLAATWVWFRLVNRIGAVRAATFHFLTPFFGVAVAWAFLGEAMGLWDVIGVAVVTAGILAVQLSRQRAA</sequence>
<dbReference type="InterPro" id="IPR000620">
    <property type="entry name" value="EamA_dom"/>
</dbReference>
<dbReference type="EMBL" id="FNFV01000004">
    <property type="protein sequence ID" value="SDK67349.1"/>
    <property type="molecule type" value="Genomic_DNA"/>
</dbReference>
<dbReference type="OrthoDB" id="7274881at2"/>
<evidence type="ECO:0000256" key="2">
    <source>
        <dbReference type="ARBA" id="ARBA00007362"/>
    </source>
</evidence>
<reference evidence="9" key="1">
    <citation type="submission" date="2016-10" db="EMBL/GenBank/DDBJ databases">
        <authorList>
            <person name="Varghese N."/>
            <person name="Submissions S."/>
        </authorList>
    </citation>
    <scope>NUCLEOTIDE SEQUENCE [LARGE SCALE GENOMIC DNA]</scope>
    <source>
        <strain evidence="9">CGMCC 1.10789</strain>
    </source>
</reference>
<evidence type="ECO:0000313" key="8">
    <source>
        <dbReference type="EMBL" id="SDK67349.1"/>
    </source>
</evidence>
<feature type="transmembrane region" description="Helical" evidence="6">
    <location>
        <begin position="148"/>
        <end position="168"/>
    </location>
</feature>
<keyword evidence="5 6" id="KW-0472">Membrane</keyword>
<organism evidence="8 9">
    <name type="scientific">Meinhardsimonia xiamenensis</name>
    <dbReference type="NCBI Taxonomy" id="990712"/>
    <lineage>
        <taxon>Bacteria</taxon>
        <taxon>Pseudomonadati</taxon>
        <taxon>Pseudomonadota</taxon>
        <taxon>Alphaproteobacteria</taxon>
        <taxon>Rhodobacterales</taxon>
        <taxon>Paracoccaceae</taxon>
        <taxon>Meinhardsimonia</taxon>
    </lineage>
</organism>
<proteinExistence type="inferred from homology"/>
<dbReference type="PANTHER" id="PTHR32322:SF2">
    <property type="entry name" value="EAMA DOMAIN-CONTAINING PROTEIN"/>
    <property type="match status" value="1"/>
</dbReference>
<dbReference type="STRING" id="990712.SAMN05216257_10419"/>
<feature type="transmembrane region" description="Helical" evidence="6">
    <location>
        <begin position="65"/>
        <end position="86"/>
    </location>
</feature>
<name>A0A1G9DU33_9RHOB</name>
<keyword evidence="3 6" id="KW-0812">Transmembrane</keyword>
<keyword evidence="4 6" id="KW-1133">Transmembrane helix</keyword>
<evidence type="ECO:0000256" key="3">
    <source>
        <dbReference type="ARBA" id="ARBA00022692"/>
    </source>
</evidence>